<gene>
    <name evidence="1" type="ORF">EYF80_066070</name>
</gene>
<accession>A0A4Z2E4Y8</accession>
<name>A0A4Z2E4Y8_9TELE</name>
<dbReference type="AlphaFoldDB" id="A0A4Z2E4Y8"/>
<dbReference type="EMBL" id="SRLO01017291">
    <property type="protein sequence ID" value="TNN23809.1"/>
    <property type="molecule type" value="Genomic_DNA"/>
</dbReference>
<comment type="caution">
    <text evidence="1">The sequence shown here is derived from an EMBL/GenBank/DDBJ whole genome shotgun (WGS) entry which is preliminary data.</text>
</comment>
<keyword evidence="2" id="KW-1185">Reference proteome</keyword>
<reference evidence="1 2" key="1">
    <citation type="submission" date="2019-03" db="EMBL/GenBank/DDBJ databases">
        <title>First draft genome of Liparis tanakae, snailfish: a comprehensive survey of snailfish specific genes.</title>
        <authorList>
            <person name="Kim W."/>
            <person name="Song I."/>
            <person name="Jeong J.-H."/>
            <person name="Kim D."/>
            <person name="Kim S."/>
            <person name="Ryu S."/>
            <person name="Song J.Y."/>
            <person name="Lee S.K."/>
        </authorList>
    </citation>
    <scope>NUCLEOTIDE SEQUENCE [LARGE SCALE GENOMIC DNA]</scope>
    <source>
        <tissue evidence="1">Muscle</tissue>
    </source>
</reference>
<organism evidence="1 2">
    <name type="scientific">Liparis tanakae</name>
    <name type="common">Tanaka's snailfish</name>
    <dbReference type="NCBI Taxonomy" id="230148"/>
    <lineage>
        <taxon>Eukaryota</taxon>
        <taxon>Metazoa</taxon>
        <taxon>Chordata</taxon>
        <taxon>Craniata</taxon>
        <taxon>Vertebrata</taxon>
        <taxon>Euteleostomi</taxon>
        <taxon>Actinopterygii</taxon>
        <taxon>Neopterygii</taxon>
        <taxon>Teleostei</taxon>
        <taxon>Neoteleostei</taxon>
        <taxon>Acanthomorphata</taxon>
        <taxon>Eupercaria</taxon>
        <taxon>Perciformes</taxon>
        <taxon>Cottioidei</taxon>
        <taxon>Cottales</taxon>
        <taxon>Liparidae</taxon>
        <taxon>Liparis</taxon>
    </lineage>
</organism>
<protein>
    <submittedName>
        <fullName evidence="1">Uncharacterized protein</fullName>
    </submittedName>
</protein>
<evidence type="ECO:0000313" key="2">
    <source>
        <dbReference type="Proteomes" id="UP000314294"/>
    </source>
</evidence>
<sequence length="78" mass="9023">MKESSPSAERLELSAEVACEMTRIPPFRTSLFSLARCRILSSMEPWQMRRYTVTCLVWPSRWARSMACWSTVGFQSLS</sequence>
<dbReference type="Proteomes" id="UP000314294">
    <property type="component" value="Unassembled WGS sequence"/>
</dbReference>
<evidence type="ECO:0000313" key="1">
    <source>
        <dbReference type="EMBL" id="TNN23809.1"/>
    </source>
</evidence>
<proteinExistence type="predicted"/>